<name>A0A8U0I032_9EURY</name>
<sequence length="46" mass="5343">MIRLPIRRCPNCWYVGLTRTFVSEESDGYRCPRCDAEVEAPDPRLA</sequence>
<dbReference type="AlphaFoldDB" id="A0A8U0I032"/>
<dbReference type="GeneID" id="72187247"/>
<dbReference type="Proteomes" id="UP000830729">
    <property type="component" value="Plasmid unnamed1"/>
</dbReference>
<gene>
    <name evidence="1" type="ORF">M0R89_18570</name>
</gene>
<protein>
    <submittedName>
        <fullName evidence="1">Uncharacterized protein</fullName>
    </submittedName>
</protein>
<dbReference type="EMBL" id="CP096660">
    <property type="protein sequence ID" value="UPV76538.1"/>
    <property type="molecule type" value="Genomic_DNA"/>
</dbReference>
<dbReference type="RefSeq" id="WP_248652571.1">
    <property type="nucleotide sequence ID" value="NZ_CP096660.1"/>
</dbReference>
<proteinExistence type="predicted"/>
<keyword evidence="1" id="KW-0614">Plasmid</keyword>
<evidence type="ECO:0000313" key="1">
    <source>
        <dbReference type="EMBL" id="UPV76538.1"/>
    </source>
</evidence>
<evidence type="ECO:0000313" key="2">
    <source>
        <dbReference type="Proteomes" id="UP000830729"/>
    </source>
</evidence>
<organism evidence="1 2">
    <name type="scientific">Halorussus limi</name>
    <dbReference type="NCBI Taxonomy" id="2938695"/>
    <lineage>
        <taxon>Archaea</taxon>
        <taxon>Methanobacteriati</taxon>
        <taxon>Methanobacteriota</taxon>
        <taxon>Stenosarchaea group</taxon>
        <taxon>Halobacteria</taxon>
        <taxon>Halobacteriales</taxon>
        <taxon>Haladaptataceae</taxon>
        <taxon>Halorussus</taxon>
    </lineage>
</organism>
<keyword evidence="2" id="KW-1185">Reference proteome</keyword>
<reference evidence="1 2" key="1">
    <citation type="submission" date="2022-04" db="EMBL/GenBank/DDBJ databases">
        <title>Diverse halophilic archaea isolated from saline environments.</title>
        <authorList>
            <person name="Cui H.-L."/>
        </authorList>
    </citation>
    <scope>NUCLEOTIDE SEQUENCE [LARGE SCALE GENOMIC DNA]</scope>
    <source>
        <strain evidence="1 2">XZYJT49</strain>
        <plasmid evidence="1 2">unnamed1</plasmid>
    </source>
</reference>
<accession>A0A8U0I032</accession>
<dbReference type="KEGG" id="halx:M0R89_18570"/>
<geneLocation type="plasmid" evidence="1 2">
    <name>unnamed1</name>
</geneLocation>